<accession>A0A392VXL4</accession>
<dbReference type="Proteomes" id="UP000265520">
    <property type="component" value="Unassembled WGS sequence"/>
</dbReference>
<evidence type="ECO:0000313" key="2">
    <source>
        <dbReference type="Proteomes" id="UP000265520"/>
    </source>
</evidence>
<keyword evidence="2" id="KW-1185">Reference proteome</keyword>
<comment type="caution">
    <text evidence="1">The sequence shown here is derived from an EMBL/GenBank/DDBJ whole genome shotgun (WGS) entry which is preliminary data.</text>
</comment>
<dbReference type="EMBL" id="LXQA011315560">
    <property type="protein sequence ID" value="MCI92946.1"/>
    <property type="molecule type" value="Genomic_DNA"/>
</dbReference>
<organism evidence="1 2">
    <name type="scientific">Trifolium medium</name>
    <dbReference type="NCBI Taxonomy" id="97028"/>
    <lineage>
        <taxon>Eukaryota</taxon>
        <taxon>Viridiplantae</taxon>
        <taxon>Streptophyta</taxon>
        <taxon>Embryophyta</taxon>
        <taxon>Tracheophyta</taxon>
        <taxon>Spermatophyta</taxon>
        <taxon>Magnoliopsida</taxon>
        <taxon>eudicotyledons</taxon>
        <taxon>Gunneridae</taxon>
        <taxon>Pentapetalae</taxon>
        <taxon>rosids</taxon>
        <taxon>fabids</taxon>
        <taxon>Fabales</taxon>
        <taxon>Fabaceae</taxon>
        <taxon>Papilionoideae</taxon>
        <taxon>50 kb inversion clade</taxon>
        <taxon>NPAAA clade</taxon>
        <taxon>Hologalegina</taxon>
        <taxon>IRL clade</taxon>
        <taxon>Trifolieae</taxon>
        <taxon>Trifolium</taxon>
    </lineage>
</organism>
<sequence>SRKGELEKVKEAAIRSEEEREQALVVKVGEIECLEKKGRAVLKVTDAEVKGLSTMDEGVGVEMDTG</sequence>
<protein>
    <submittedName>
        <fullName evidence="1">Uncharacterized protein</fullName>
    </submittedName>
</protein>
<feature type="non-terminal residue" evidence="1">
    <location>
        <position position="66"/>
    </location>
</feature>
<proteinExistence type="predicted"/>
<dbReference type="AlphaFoldDB" id="A0A392VXL4"/>
<feature type="non-terminal residue" evidence="1">
    <location>
        <position position="1"/>
    </location>
</feature>
<name>A0A392VXL4_9FABA</name>
<evidence type="ECO:0000313" key="1">
    <source>
        <dbReference type="EMBL" id="MCI92946.1"/>
    </source>
</evidence>
<reference evidence="1 2" key="1">
    <citation type="journal article" date="2018" name="Front. Plant Sci.">
        <title>Red Clover (Trifolium pratense) and Zigzag Clover (T. medium) - A Picture of Genomic Similarities and Differences.</title>
        <authorList>
            <person name="Dluhosova J."/>
            <person name="Istvanek J."/>
            <person name="Nedelnik J."/>
            <person name="Repkova J."/>
        </authorList>
    </citation>
    <scope>NUCLEOTIDE SEQUENCE [LARGE SCALE GENOMIC DNA]</scope>
    <source>
        <strain evidence="2">cv. 10/8</strain>
        <tissue evidence="1">Leaf</tissue>
    </source>
</reference>